<dbReference type="RefSeq" id="WP_066232680.1">
    <property type="nucleotide sequence ID" value="NZ_LQYN01000071.1"/>
</dbReference>
<dbReference type="PATRIC" id="fig|46224.3.peg.3608"/>
<evidence type="ECO:0000313" key="1">
    <source>
        <dbReference type="EMBL" id="KYD02652.1"/>
    </source>
</evidence>
<name>A0A150KSD8_9BACI</name>
<organism evidence="1 2">
    <name type="scientific">Heyndrickxia sporothermodurans</name>
    <dbReference type="NCBI Taxonomy" id="46224"/>
    <lineage>
        <taxon>Bacteria</taxon>
        <taxon>Bacillati</taxon>
        <taxon>Bacillota</taxon>
        <taxon>Bacilli</taxon>
        <taxon>Bacillales</taxon>
        <taxon>Bacillaceae</taxon>
        <taxon>Heyndrickxia</taxon>
    </lineage>
</organism>
<dbReference type="Proteomes" id="UP000075666">
    <property type="component" value="Unassembled WGS sequence"/>
</dbReference>
<evidence type="ECO:0000313" key="2">
    <source>
        <dbReference type="Proteomes" id="UP000075666"/>
    </source>
</evidence>
<sequence length="68" mass="8195">MEYNNYYLIRYGNDKILVLAKNPQDAVNIWIENKNEQLKKDGRYLDFNPREFSVEELEREDLVIKASK</sequence>
<gene>
    <name evidence="1" type="ORF">B4102_0246</name>
</gene>
<keyword evidence="2" id="KW-1185">Reference proteome</keyword>
<dbReference type="STRING" id="46224.B4102_0246"/>
<comment type="caution">
    <text evidence="1">The sequence shown here is derived from an EMBL/GenBank/DDBJ whole genome shotgun (WGS) entry which is preliminary data.</text>
</comment>
<reference evidence="1 2" key="1">
    <citation type="submission" date="2016-01" db="EMBL/GenBank/DDBJ databases">
        <title>Genome Sequences of Twelve Sporeforming Bacillus Species Isolated from Foods.</title>
        <authorList>
            <person name="Berendsen E.M."/>
            <person name="Wells-Bennik M.H."/>
            <person name="Krawcyk A.O."/>
            <person name="De Jong A."/>
            <person name="Holsappel S."/>
            <person name="Eijlander R.T."/>
            <person name="Kuipers O.P."/>
        </authorList>
    </citation>
    <scope>NUCLEOTIDE SEQUENCE [LARGE SCALE GENOMIC DNA]</scope>
    <source>
        <strain evidence="1 2">B4102</strain>
    </source>
</reference>
<protein>
    <submittedName>
        <fullName evidence="1">Uncharacterized protein</fullName>
    </submittedName>
</protein>
<accession>A0A150KSD8</accession>
<proteinExistence type="predicted"/>
<dbReference type="AlphaFoldDB" id="A0A150KSD8"/>
<dbReference type="EMBL" id="LQYN01000071">
    <property type="protein sequence ID" value="KYD02652.1"/>
    <property type="molecule type" value="Genomic_DNA"/>
</dbReference>